<dbReference type="RefSeq" id="WP_128644143.1">
    <property type="nucleotide sequence ID" value="NZ_CP008951.1"/>
</dbReference>
<sequence>MLNRGVHSSPSARAWATLLDLEDPEGKGLRLVENAMHTLADPKLIELSVQVGYPNIVSLRDESGSGGAYGLPATAYSFGETNRASKEDLGAQT</sequence>
<organism evidence="1 2">
    <name type="scientific">Rhodococcus opacus</name>
    <name type="common">Nocardia opaca</name>
    <dbReference type="NCBI Taxonomy" id="37919"/>
    <lineage>
        <taxon>Bacteria</taxon>
        <taxon>Bacillati</taxon>
        <taxon>Actinomycetota</taxon>
        <taxon>Actinomycetes</taxon>
        <taxon>Mycobacteriales</taxon>
        <taxon>Nocardiaceae</taxon>
        <taxon>Rhodococcus</taxon>
    </lineage>
</organism>
<dbReference type="AlphaFoldDB" id="A0A076F6Q3"/>
<accession>A0A076F6Q3</accession>
<dbReference type="EMBL" id="CP008951">
    <property type="protein sequence ID" value="AII11354.1"/>
    <property type="molecule type" value="Genomic_DNA"/>
</dbReference>
<keyword evidence="1" id="KW-0614">Plasmid</keyword>
<gene>
    <name evidence="1" type="ORF">EP51_45960</name>
</gene>
<geneLocation type="plasmid" evidence="1 2">
    <name>pPDG4</name>
</geneLocation>
<protein>
    <submittedName>
        <fullName evidence="1">Uncharacterized protein</fullName>
    </submittedName>
</protein>
<evidence type="ECO:0000313" key="1">
    <source>
        <dbReference type="EMBL" id="AII11354.1"/>
    </source>
</evidence>
<reference evidence="1 2" key="1">
    <citation type="submission" date="2014-07" db="EMBL/GenBank/DDBJ databases">
        <title>Genome Sequence of Rhodococcus opacus Strain R7, a Biodegrader of Mono- and Polycyclic Aromatic Hydrocarbons.</title>
        <authorList>
            <person name="Di Gennaro P."/>
            <person name="Zampolli J."/>
            <person name="Presti I."/>
            <person name="Cappelletti M."/>
            <person name="D'Ursi P."/>
            <person name="Orro A."/>
            <person name="Mezzelani A."/>
            <person name="Milanesi L."/>
        </authorList>
    </citation>
    <scope>NUCLEOTIDE SEQUENCE [LARGE SCALE GENOMIC DNA]</scope>
    <source>
        <strain evidence="1 2">R7</strain>
        <plasmid evidence="1">pPDG4</plasmid>
    </source>
</reference>
<proteinExistence type="predicted"/>
<name>A0A076F6Q3_RHOOP</name>
<dbReference type="Proteomes" id="UP000028488">
    <property type="component" value="Plasmid pPDG4"/>
</dbReference>
<evidence type="ECO:0000313" key="2">
    <source>
        <dbReference type="Proteomes" id="UP000028488"/>
    </source>
</evidence>